<name>A0ACC0T4H9_POPTR</name>
<evidence type="ECO:0000313" key="2">
    <source>
        <dbReference type="Proteomes" id="UP000006729"/>
    </source>
</evidence>
<keyword evidence="2" id="KW-1185">Reference proteome</keyword>
<dbReference type="EMBL" id="CM009293">
    <property type="protein sequence ID" value="KAI9396494.1"/>
    <property type="molecule type" value="Genomic_DNA"/>
</dbReference>
<proteinExistence type="predicted"/>
<comment type="caution">
    <text evidence="1">The sequence shown here is derived from an EMBL/GenBank/DDBJ whole genome shotgun (WGS) entry which is preliminary data.</text>
</comment>
<organism evidence="1 2">
    <name type="scientific">Populus trichocarpa</name>
    <name type="common">Western balsam poplar</name>
    <name type="synonym">Populus balsamifera subsp. trichocarpa</name>
    <dbReference type="NCBI Taxonomy" id="3694"/>
    <lineage>
        <taxon>Eukaryota</taxon>
        <taxon>Viridiplantae</taxon>
        <taxon>Streptophyta</taxon>
        <taxon>Embryophyta</taxon>
        <taxon>Tracheophyta</taxon>
        <taxon>Spermatophyta</taxon>
        <taxon>Magnoliopsida</taxon>
        <taxon>eudicotyledons</taxon>
        <taxon>Gunneridae</taxon>
        <taxon>Pentapetalae</taxon>
        <taxon>rosids</taxon>
        <taxon>fabids</taxon>
        <taxon>Malpighiales</taxon>
        <taxon>Salicaceae</taxon>
        <taxon>Saliceae</taxon>
        <taxon>Populus</taxon>
    </lineage>
</organism>
<gene>
    <name evidence="1" type="ORF">POPTR_004G137700v4</name>
</gene>
<evidence type="ECO:0000313" key="1">
    <source>
        <dbReference type="EMBL" id="KAI9396494.1"/>
    </source>
</evidence>
<protein>
    <submittedName>
        <fullName evidence="1">Uncharacterized protein</fullName>
    </submittedName>
</protein>
<dbReference type="Proteomes" id="UP000006729">
    <property type="component" value="Chromosome 4"/>
</dbReference>
<reference evidence="1 2" key="1">
    <citation type="journal article" date="2006" name="Science">
        <title>The genome of black cottonwood, Populus trichocarpa (Torr. &amp; Gray).</title>
        <authorList>
            <person name="Tuskan G.A."/>
            <person name="Difazio S."/>
            <person name="Jansson S."/>
            <person name="Bohlmann J."/>
            <person name="Grigoriev I."/>
            <person name="Hellsten U."/>
            <person name="Putnam N."/>
            <person name="Ralph S."/>
            <person name="Rombauts S."/>
            <person name="Salamov A."/>
            <person name="Schein J."/>
            <person name="Sterck L."/>
            <person name="Aerts A."/>
            <person name="Bhalerao R.R."/>
            <person name="Bhalerao R.P."/>
            <person name="Blaudez D."/>
            <person name="Boerjan W."/>
            <person name="Brun A."/>
            <person name="Brunner A."/>
            <person name="Busov V."/>
            <person name="Campbell M."/>
            <person name="Carlson J."/>
            <person name="Chalot M."/>
            <person name="Chapman J."/>
            <person name="Chen G.L."/>
            <person name="Cooper D."/>
            <person name="Coutinho P.M."/>
            <person name="Couturier J."/>
            <person name="Covert S."/>
            <person name="Cronk Q."/>
            <person name="Cunningham R."/>
            <person name="Davis J."/>
            <person name="Degroeve S."/>
            <person name="Dejardin A."/>
            <person name="Depamphilis C."/>
            <person name="Detter J."/>
            <person name="Dirks B."/>
            <person name="Dubchak I."/>
            <person name="Duplessis S."/>
            <person name="Ehlting J."/>
            <person name="Ellis B."/>
            <person name="Gendler K."/>
            <person name="Goodstein D."/>
            <person name="Gribskov M."/>
            <person name="Grimwood J."/>
            <person name="Groover A."/>
            <person name="Gunter L."/>
            <person name="Hamberger B."/>
            <person name="Heinze B."/>
            <person name="Helariutta Y."/>
            <person name="Henrissat B."/>
            <person name="Holligan D."/>
            <person name="Holt R."/>
            <person name="Huang W."/>
            <person name="Islam-Faridi N."/>
            <person name="Jones S."/>
            <person name="Jones-Rhoades M."/>
            <person name="Jorgensen R."/>
            <person name="Joshi C."/>
            <person name="Kangasjarvi J."/>
            <person name="Karlsson J."/>
            <person name="Kelleher C."/>
            <person name="Kirkpatrick R."/>
            <person name="Kirst M."/>
            <person name="Kohler A."/>
            <person name="Kalluri U."/>
            <person name="Larimer F."/>
            <person name="Leebens-Mack J."/>
            <person name="Leple J.C."/>
            <person name="Locascio P."/>
            <person name="Lou Y."/>
            <person name="Lucas S."/>
            <person name="Martin F."/>
            <person name="Montanini B."/>
            <person name="Napoli C."/>
            <person name="Nelson D.R."/>
            <person name="Nelson C."/>
            <person name="Nieminen K."/>
            <person name="Nilsson O."/>
            <person name="Pereda V."/>
            <person name="Peter G."/>
            <person name="Philippe R."/>
            <person name="Pilate G."/>
            <person name="Poliakov A."/>
            <person name="Razumovskaya J."/>
            <person name="Richardson P."/>
            <person name="Rinaldi C."/>
            <person name="Ritland K."/>
            <person name="Rouze P."/>
            <person name="Ryaboy D."/>
            <person name="Schmutz J."/>
            <person name="Schrader J."/>
            <person name="Segerman B."/>
            <person name="Shin H."/>
            <person name="Siddiqui A."/>
            <person name="Sterky F."/>
            <person name="Terry A."/>
            <person name="Tsai C.J."/>
            <person name="Uberbacher E."/>
            <person name="Unneberg P."/>
            <person name="Vahala J."/>
            <person name="Wall K."/>
            <person name="Wessler S."/>
            <person name="Yang G."/>
            <person name="Yin T."/>
            <person name="Douglas C."/>
            <person name="Marra M."/>
            <person name="Sandberg G."/>
            <person name="Van de Peer Y."/>
            <person name="Rokhsar D."/>
        </authorList>
    </citation>
    <scope>NUCLEOTIDE SEQUENCE [LARGE SCALE GENOMIC DNA]</scope>
    <source>
        <strain evidence="2">cv. Nisqually</strain>
    </source>
</reference>
<sequence length="377" mass="42944">MAISTYGFHISRRRRSLRRSSSMHDWVQLDSDMLLAIFNGLSFIDVLQVKVVCSHRHSVAKELKSYMKVHQIPWLLIPPQEEDNEASNSTRLFKCCVGSSHGCMIFINCESNTVFLRNFLTSTRIELPPIHTFLGSIRIPAGGRYIIEWVCASQEQDSEQQRMREHLIQKAILSSDSCHSDSFGVVLICRKSWKLAFCQCGGKRKSSWMYLDGKNAPYHDIMRSENKLHALGNCASFTDLNIPRDLCTSTFYLVESAGTVLLVARCVGEFVLGGASPVLEEDLLIDEGIQPLVCPYWTLQFRLFRTDFEQKPWVDMETMEDRALFIGANHSASVSVSNCGGRKQNSIYFTDDYWGQMTIAHMVKIQPPPCWILPNPW</sequence>
<accession>A0ACC0T4H9</accession>